<reference evidence="2" key="1">
    <citation type="journal article" date="2014" name="Proc. Natl. Acad. Sci. U.S.A.">
        <title>Extensive sampling of basidiomycete genomes demonstrates inadequacy of the white-rot/brown-rot paradigm for wood decay fungi.</title>
        <authorList>
            <person name="Riley R."/>
            <person name="Salamov A.A."/>
            <person name="Brown D.W."/>
            <person name="Nagy L.G."/>
            <person name="Floudas D."/>
            <person name="Held B.W."/>
            <person name="Levasseur A."/>
            <person name="Lombard V."/>
            <person name="Morin E."/>
            <person name="Otillar R."/>
            <person name="Lindquist E.A."/>
            <person name="Sun H."/>
            <person name="LaButti K.M."/>
            <person name="Schmutz J."/>
            <person name="Jabbour D."/>
            <person name="Luo H."/>
            <person name="Baker S.E."/>
            <person name="Pisabarro A.G."/>
            <person name="Walton J.D."/>
            <person name="Blanchette R.A."/>
            <person name="Henrissat B."/>
            <person name="Martin F."/>
            <person name="Cullen D."/>
            <person name="Hibbett D.S."/>
            <person name="Grigoriev I.V."/>
        </authorList>
    </citation>
    <scope>NUCLEOTIDE SEQUENCE [LARGE SCALE GENOMIC DNA]</scope>
    <source>
        <strain evidence="2">CBS 339.88</strain>
    </source>
</reference>
<proteinExistence type="predicted"/>
<name>A0A067SKH6_GALM3</name>
<evidence type="ECO:0000313" key="2">
    <source>
        <dbReference type="Proteomes" id="UP000027222"/>
    </source>
</evidence>
<gene>
    <name evidence="1" type="ORF">GALMADRAFT_254907</name>
</gene>
<sequence length="168" mass="19171">MSFFLSKINPKSVIKGLKPLQLSYPPCRTLKVSQSRVMKVEATGRIENKADMKYVRGHLKYKKRRREVLYRDKASSNEAFGPRTQAKYTLSINDTLVLNEWGIWGSPEVQEGCRARKRVLCPYATHTIAFCTHKTSTSFNLKQTPDTRQAQGRVEVVVKSILNAFAHP</sequence>
<dbReference type="Proteomes" id="UP000027222">
    <property type="component" value="Unassembled WGS sequence"/>
</dbReference>
<protein>
    <submittedName>
        <fullName evidence="1">Uncharacterized protein</fullName>
    </submittedName>
</protein>
<dbReference type="EMBL" id="KL142397">
    <property type="protein sequence ID" value="KDR70497.1"/>
    <property type="molecule type" value="Genomic_DNA"/>
</dbReference>
<keyword evidence="2" id="KW-1185">Reference proteome</keyword>
<dbReference type="AlphaFoldDB" id="A0A067SKH6"/>
<evidence type="ECO:0000313" key="1">
    <source>
        <dbReference type="EMBL" id="KDR70497.1"/>
    </source>
</evidence>
<organism evidence="1 2">
    <name type="scientific">Galerina marginata (strain CBS 339.88)</name>
    <dbReference type="NCBI Taxonomy" id="685588"/>
    <lineage>
        <taxon>Eukaryota</taxon>
        <taxon>Fungi</taxon>
        <taxon>Dikarya</taxon>
        <taxon>Basidiomycota</taxon>
        <taxon>Agaricomycotina</taxon>
        <taxon>Agaricomycetes</taxon>
        <taxon>Agaricomycetidae</taxon>
        <taxon>Agaricales</taxon>
        <taxon>Agaricineae</taxon>
        <taxon>Strophariaceae</taxon>
        <taxon>Galerina</taxon>
    </lineage>
</organism>
<accession>A0A067SKH6</accession>
<dbReference type="HOGENOM" id="CLU_1586597_0_0_1"/>